<protein>
    <submittedName>
        <fullName evidence="2">Uncharacterized protein</fullName>
    </submittedName>
</protein>
<feature type="region of interest" description="Disordered" evidence="1">
    <location>
        <begin position="246"/>
        <end position="314"/>
    </location>
</feature>
<feature type="region of interest" description="Disordered" evidence="1">
    <location>
        <begin position="108"/>
        <end position="142"/>
    </location>
</feature>
<dbReference type="AlphaFoldDB" id="A0A813ENJ6"/>
<sequence>SDARQAEVLASSPRGLDSGGQLQESSEQPVGASLPRLLPSCRRSTPFHLQRNSDGKVSSPPATEGEEGSSLAGQNEKRLAAMAVAVAPEKQHQEQQQEQQQQHILINNKNTNNNSNCSVQSGAGHADNAQQQQQVAPQHHQERRNLAHILEGQLPAEVQCVAEAGEAGASRMPCKAPSQHEEAVPGNVTFGSGVEVAEIMSIPIERTIHRPMNRKPTPFVFKADIAAQLDKERRQVKSWKVLERGDEKTWRQKPSRLGGWLSRLGGRSAAGREPRPDAEAKEDRDQRALRRQGTGFLNQASAQQVAELAGEDSE</sequence>
<gene>
    <name evidence="2" type="ORF">PGLA1383_LOCUS20891</name>
</gene>
<feature type="compositionally biased region" description="Basic and acidic residues" evidence="1">
    <location>
        <begin position="270"/>
        <end position="288"/>
    </location>
</feature>
<feature type="compositionally biased region" description="Low complexity" evidence="1">
    <location>
        <begin position="255"/>
        <end position="267"/>
    </location>
</feature>
<name>A0A813ENJ6_POLGL</name>
<accession>A0A813ENJ6</accession>
<feature type="region of interest" description="Disordered" evidence="1">
    <location>
        <begin position="1"/>
        <end position="73"/>
    </location>
</feature>
<evidence type="ECO:0000313" key="3">
    <source>
        <dbReference type="Proteomes" id="UP000654075"/>
    </source>
</evidence>
<dbReference type="EMBL" id="CAJNNV010014510">
    <property type="protein sequence ID" value="CAE8602653.1"/>
    <property type="molecule type" value="Genomic_DNA"/>
</dbReference>
<evidence type="ECO:0000313" key="2">
    <source>
        <dbReference type="EMBL" id="CAE8602653.1"/>
    </source>
</evidence>
<comment type="caution">
    <text evidence="2">The sequence shown here is derived from an EMBL/GenBank/DDBJ whole genome shotgun (WGS) entry which is preliminary data.</text>
</comment>
<feature type="compositionally biased region" description="Low complexity" evidence="1">
    <location>
        <begin position="125"/>
        <end position="138"/>
    </location>
</feature>
<feature type="compositionally biased region" description="Polar residues" evidence="1">
    <location>
        <begin position="295"/>
        <end position="304"/>
    </location>
</feature>
<dbReference type="Proteomes" id="UP000654075">
    <property type="component" value="Unassembled WGS sequence"/>
</dbReference>
<organism evidence="2 3">
    <name type="scientific">Polarella glacialis</name>
    <name type="common">Dinoflagellate</name>
    <dbReference type="NCBI Taxonomy" id="89957"/>
    <lineage>
        <taxon>Eukaryota</taxon>
        <taxon>Sar</taxon>
        <taxon>Alveolata</taxon>
        <taxon>Dinophyceae</taxon>
        <taxon>Suessiales</taxon>
        <taxon>Suessiaceae</taxon>
        <taxon>Polarella</taxon>
    </lineage>
</organism>
<keyword evidence="3" id="KW-1185">Reference proteome</keyword>
<feature type="non-terminal residue" evidence="2">
    <location>
        <position position="1"/>
    </location>
</feature>
<reference evidence="2" key="1">
    <citation type="submission" date="2021-02" db="EMBL/GenBank/DDBJ databases">
        <authorList>
            <person name="Dougan E. K."/>
            <person name="Rhodes N."/>
            <person name="Thang M."/>
            <person name="Chan C."/>
        </authorList>
    </citation>
    <scope>NUCLEOTIDE SEQUENCE</scope>
</reference>
<proteinExistence type="predicted"/>
<evidence type="ECO:0000256" key="1">
    <source>
        <dbReference type="SAM" id="MobiDB-lite"/>
    </source>
</evidence>